<evidence type="ECO:0000256" key="5">
    <source>
        <dbReference type="SAM" id="Phobius"/>
    </source>
</evidence>
<feature type="non-terminal residue" evidence="6">
    <location>
        <position position="1"/>
    </location>
</feature>
<dbReference type="OrthoDB" id="1600564at2759"/>
<keyword evidence="5" id="KW-0812">Transmembrane</keyword>
<dbReference type="AlphaFoldDB" id="A0A9Q0FK79"/>
<keyword evidence="3" id="KW-0442">Lipid degradation</keyword>
<evidence type="ECO:0000256" key="2">
    <source>
        <dbReference type="ARBA" id="ARBA00022801"/>
    </source>
</evidence>
<dbReference type="Pfam" id="PF00657">
    <property type="entry name" value="Lipase_GDSL"/>
    <property type="match status" value="1"/>
</dbReference>
<keyword evidence="2" id="KW-0378">Hydrolase</keyword>
<dbReference type="GO" id="GO:0016788">
    <property type="term" value="F:hydrolase activity, acting on ester bonds"/>
    <property type="evidence" value="ECO:0007669"/>
    <property type="project" value="InterPro"/>
</dbReference>
<dbReference type="InterPro" id="IPR001087">
    <property type="entry name" value="GDSL"/>
</dbReference>
<dbReference type="PANTHER" id="PTHR46020">
    <property type="entry name" value="OSJNBB0059K02.9 PROTEIN"/>
    <property type="match status" value="1"/>
</dbReference>
<evidence type="ECO:0000256" key="1">
    <source>
        <dbReference type="ARBA" id="ARBA00008668"/>
    </source>
</evidence>
<dbReference type="PANTHER" id="PTHR46020:SF4">
    <property type="entry name" value="OS04G0650200 PROTEIN"/>
    <property type="match status" value="1"/>
</dbReference>
<evidence type="ECO:0000256" key="4">
    <source>
        <dbReference type="ARBA" id="ARBA00023098"/>
    </source>
</evidence>
<dbReference type="InterPro" id="IPR036514">
    <property type="entry name" value="SGNH_hydro_sf"/>
</dbReference>
<reference evidence="6" key="1">
    <citation type="submission" date="2022-02" db="EMBL/GenBank/DDBJ databases">
        <authorList>
            <person name="Henning P.M."/>
            <person name="McCubbin A.G."/>
            <person name="Shore J.S."/>
        </authorList>
    </citation>
    <scope>NUCLEOTIDE SEQUENCE</scope>
    <source>
        <strain evidence="6">F60SS</strain>
        <tissue evidence="6">Leaves</tissue>
    </source>
</reference>
<sequence length="328" mass="36221">TWFVFVIILYVLPIKVFLSLFIAEVGNTKGSGVKLFLFGGSYVDTGNWAAHNEMKVPFGMTWPGHPAGRVSDGYILTDILALFFKTGVPPAYSVWKKESVSKDELQYGMNFAYGGSGALPDAWENRTVALQTNTFLEVLDERVFTEDDLKNSVAVLSLIGNDYTRYVFKLNGTEEGMAGRAKKISQEIVKFVKTIGNRGIRKVILNSLGVVFPKNGKVLPALVAQRQSLGDRVKQIGESMNLTIVTLDYETLIKPILDQGKLTSGTCCKVGKKSDAQCGDIDPTGKKLYTVCTDPNHALYFSARHISHAGWKMIYSEMVESKILDPLL</sequence>
<comment type="similarity">
    <text evidence="1">Belongs to the 'GDSL' lipolytic enzyme family.</text>
</comment>
<feature type="transmembrane region" description="Helical" evidence="5">
    <location>
        <begin position="6"/>
        <end position="26"/>
    </location>
</feature>
<keyword evidence="7" id="KW-1185">Reference proteome</keyword>
<comment type="caution">
    <text evidence="6">The sequence shown here is derived from an EMBL/GenBank/DDBJ whole genome shotgun (WGS) entry which is preliminary data.</text>
</comment>
<dbReference type="EMBL" id="JAKUCV010005032">
    <property type="protein sequence ID" value="KAJ4832976.1"/>
    <property type="molecule type" value="Genomic_DNA"/>
</dbReference>
<accession>A0A9Q0FK79</accession>
<name>A0A9Q0FK79_9ROSI</name>
<keyword evidence="5" id="KW-1133">Transmembrane helix</keyword>
<evidence type="ECO:0000313" key="7">
    <source>
        <dbReference type="Proteomes" id="UP001141552"/>
    </source>
</evidence>
<dbReference type="Gene3D" id="3.40.50.1110">
    <property type="entry name" value="SGNH hydrolase"/>
    <property type="match status" value="1"/>
</dbReference>
<organism evidence="6 7">
    <name type="scientific">Turnera subulata</name>
    <dbReference type="NCBI Taxonomy" id="218843"/>
    <lineage>
        <taxon>Eukaryota</taxon>
        <taxon>Viridiplantae</taxon>
        <taxon>Streptophyta</taxon>
        <taxon>Embryophyta</taxon>
        <taxon>Tracheophyta</taxon>
        <taxon>Spermatophyta</taxon>
        <taxon>Magnoliopsida</taxon>
        <taxon>eudicotyledons</taxon>
        <taxon>Gunneridae</taxon>
        <taxon>Pentapetalae</taxon>
        <taxon>rosids</taxon>
        <taxon>fabids</taxon>
        <taxon>Malpighiales</taxon>
        <taxon>Passifloraceae</taxon>
        <taxon>Turnera</taxon>
    </lineage>
</organism>
<proteinExistence type="inferred from homology"/>
<evidence type="ECO:0000256" key="3">
    <source>
        <dbReference type="ARBA" id="ARBA00022963"/>
    </source>
</evidence>
<dbReference type="Proteomes" id="UP001141552">
    <property type="component" value="Unassembled WGS sequence"/>
</dbReference>
<keyword evidence="4" id="KW-0443">Lipid metabolism</keyword>
<evidence type="ECO:0000313" key="6">
    <source>
        <dbReference type="EMBL" id="KAJ4832976.1"/>
    </source>
</evidence>
<protein>
    <submittedName>
        <fullName evidence="6">Uncharacterized protein</fullName>
    </submittedName>
</protein>
<dbReference type="GO" id="GO:0016042">
    <property type="term" value="P:lipid catabolic process"/>
    <property type="evidence" value="ECO:0007669"/>
    <property type="project" value="UniProtKB-KW"/>
</dbReference>
<gene>
    <name evidence="6" type="ORF">Tsubulata_047157</name>
</gene>
<keyword evidence="5" id="KW-0472">Membrane</keyword>
<reference evidence="6" key="2">
    <citation type="journal article" date="2023" name="Plants (Basel)">
        <title>Annotation of the Turnera subulata (Passifloraceae) Draft Genome Reveals the S-Locus Evolved after the Divergence of Turneroideae from Passifloroideae in a Stepwise Manner.</title>
        <authorList>
            <person name="Henning P.M."/>
            <person name="Roalson E.H."/>
            <person name="Mir W."/>
            <person name="McCubbin A.G."/>
            <person name="Shore J.S."/>
        </authorList>
    </citation>
    <scope>NUCLEOTIDE SEQUENCE</scope>
    <source>
        <strain evidence="6">F60SS</strain>
    </source>
</reference>